<gene>
    <name evidence="2" type="ORF">MHBO_004549</name>
</gene>
<comment type="caution">
    <text evidence="2">The sequence shown here is derived from an EMBL/GenBank/DDBJ whole genome shotgun (WGS) entry which is preliminary data.</text>
</comment>
<evidence type="ECO:0000256" key="1">
    <source>
        <dbReference type="SAM" id="Phobius"/>
    </source>
</evidence>
<keyword evidence="1" id="KW-0472">Membrane</keyword>
<organism evidence="2 3">
    <name type="scientific">Bonamia ostreae</name>
    <dbReference type="NCBI Taxonomy" id="126728"/>
    <lineage>
        <taxon>Eukaryota</taxon>
        <taxon>Sar</taxon>
        <taxon>Rhizaria</taxon>
        <taxon>Endomyxa</taxon>
        <taxon>Ascetosporea</taxon>
        <taxon>Haplosporida</taxon>
        <taxon>Bonamia</taxon>
    </lineage>
</organism>
<dbReference type="Proteomes" id="UP001439008">
    <property type="component" value="Unassembled WGS sequence"/>
</dbReference>
<keyword evidence="1" id="KW-0812">Transmembrane</keyword>
<evidence type="ECO:0000313" key="2">
    <source>
        <dbReference type="EMBL" id="MES1923016.1"/>
    </source>
</evidence>
<feature type="non-terminal residue" evidence="2">
    <location>
        <position position="160"/>
    </location>
</feature>
<feature type="transmembrane region" description="Helical" evidence="1">
    <location>
        <begin position="132"/>
        <end position="151"/>
    </location>
</feature>
<reference evidence="2 3" key="1">
    <citation type="journal article" date="2024" name="BMC Biol.">
        <title>Comparative genomics of Ascetosporea gives new insight into the evolutionary basis for animal parasitism in Rhizaria.</title>
        <authorList>
            <person name="Hiltunen Thoren M."/>
            <person name="Onut-Brannstrom I."/>
            <person name="Alfjorden A."/>
            <person name="Peckova H."/>
            <person name="Swords F."/>
            <person name="Hooper C."/>
            <person name="Holzer A.S."/>
            <person name="Bass D."/>
            <person name="Burki F."/>
        </authorList>
    </citation>
    <scope>NUCLEOTIDE SEQUENCE [LARGE SCALE GENOMIC DNA]</scope>
    <source>
        <strain evidence="2">20-A016</strain>
    </source>
</reference>
<evidence type="ECO:0000313" key="3">
    <source>
        <dbReference type="Proteomes" id="UP001439008"/>
    </source>
</evidence>
<accession>A0ABV2ATL9</accession>
<protein>
    <submittedName>
        <fullName evidence="2">Uncharacterized protein</fullName>
    </submittedName>
</protein>
<sequence length="160" mass="18325">MEATKSLEKIERLIKITRNLTGRLAELNLRPKIDSKKTKTFVKAFIKKHVDAKGKPVSVSKSVGFKASEKDLTQCFGKYQDHYDFAKDLIRFVSIFHNFIIDLAVSTIILMYKINPRFIERLMDMVIGYSKLTIMLSTSGELTSCVFLYIAGYETVNKTK</sequence>
<proteinExistence type="predicted"/>
<keyword evidence="3" id="KW-1185">Reference proteome</keyword>
<name>A0ABV2ATL9_9EUKA</name>
<feature type="transmembrane region" description="Helical" evidence="1">
    <location>
        <begin position="89"/>
        <end position="112"/>
    </location>
</feature>
<keyword evidence="1" id="KW-1133">Transmembrane helix</keyword>
<dbReference type="EMBL" id="JBDODL010004376">
    <property type="protein sequence ID" value="MES1923016.1"/>
    <property type="molecule type" value="Genomic_DNA"/>
</dbReference>